<evidence type="ECO:0000313" key="3">
    <source>
        <dbReference type="Proteomes" id="UP001219518"/>
    </source>
</evidence>
<gene>
    <name evidence="2" type="ORF">KUF71_021964</name>
</gene>
<dbReference type="AlphaFoldDB" id="A0AAE1LB85"/>
<feature type="non-terminal residue" evidence="2">
    <location>
        <position position="1"/>
    </location>
</feature>
<feature type="region of interest" description="Disordered" evidence="1">
    <location>
        <begin position="99"/>
        <end position="124"/>
    </location>
</feature>
<dbReference type="EMBL" id="JAHWGI010000293">
    <property type="protein sequence ID" value="KAK3912394.1"/>
    <property type="molecule type" value="Genomic_DNA"/>
</dbReference>
<reference evidence="2" key="2">
    <citation type="journal article" date="2023" name="BMC Genomics">
        <title>Pest status, molecular evolution, and epigenetic factors derived from the genome assembly of Frankliniella fusca, a thysanopteran phytovirus vector.</title>
        <authorList>
            <person name="Catto M.A."/>
            <person name="Labadie P.E."/>
            <person name="Jacobson A.L."/>
            <person name="Kennedy G.G."/>
            <person name="Srinivasan R."/>
            <person name="Hunt B.G."/>
        </authorList>
    </citation>
    <scope>NUCLEOTIDE SEQUENCE</scope>
    <source>
        <strain evidence="2">PL_HMW_Pooled</strain>
    </source>
</reference>
<feature type="compositionally biased region" description="Polar residues" evidence="1">
    <location>
        <begin position="114"/>
        <end position="124"/>
    </location>
</feature>
<name>A0AAE1LB85_9NEOP</name>
<comment type="caution">
    <text evidence="2">The sequence shown here is derived from an EMBL/GenBank/DDBJ whole genome shotgun (WGS) entry which is preliminary data.</text>
</comment>
<accession>A0AAE1LB85</accession>
<evidence type="ECO:0000256" key="1">
    <source>
        <dbReference type="SAM" id="MobiDB-lite"/>
    </source>
</evidence>
<proteinExistence type="predicted"/>
<evidence type="ECO:0000313" key="2">
    <source>
        <dbReference type="EMBL" id="KAK3912394.1"/>
    </source>
</evidence>
<protein>
    <submittedName>
        <fullName evidence="2">Urocanate hydratase</fullName>
    </submittedName>
</protein>
<keyword evidence="3" id="KW-1185">Reference proteome</keyword>
<dbReference type="Proteomes" id="UP001219518">
    <property type="component" value="Unassembled WGS sequence"/>
</dbReference>
<reference evidence="2" key="1">
    <citation type="submission" date="2021-07" db="EMBL/GenBank/DDBJ databases">
        <authorList>
            <person name="Catto M.A."/>
            <person name="Jacobson A."/>
            <person name="Kennedy G."/>
            <person name="Labadie P."/>
            <person name="Hunt B.G."/>
            <person name="Srinivasan R."/>
        </authorList>
    </citation>
    <scope>NUCLEOTIDE SEQUENCE</scope>
    <source>
        <strain evidence="2">PL_HMW_Pooled</strain>
        <tissue evidence="2">Head</tissue>
    </source>
</reference>
<feature type="region of interest" description="Disordered" evidence="1">
    <location>
        <begin position="51"/>
        <end position="70"/>
    </location>
</feature>
<sequence length="124" mass="12579">MQYFPDPAHTTSTQLWSTSADDYSSTLSAAKTHTTLPAFNSQRFGSSALVTSPLASRGSPSSYSPPSSASYLCAAGSVVTSASPEGLWTPTYADANALYSPGPATPKRAPLSANPGSASASLSA</sequence>
<organism evidence="2 3">
    <name type="scientific">Frankliniella fusca</name>
    <dbReference type="NCBI Taxonomy" id="407009"/>
    <lineage>
        <taxon>Eukaryota</taxon>
        <taxon>Metazoa</taxon>
        <taxon>Ecdysozoa</taxon>
        <taxon>Arthropoda</taxon>
        <taxon>Hexapoda</taxon>
        <taxon>Insecta</taxon>
        <taxon>Pterygota</taxon>
        <taxon>Neoptera</taxon>
        <taxon>Paraneoptera</taxon>
        <taxon>Thysanoptera</taxon>
        <taxon>Terebrantia</taxon>
        <taxon>Thripoidea</taxon>
        <taxon>Thripidae</taxon>
        <taxon>Frankliniella</taxon>
    </lineage>
</organism>
<feature type="compositionally biased region" description="Low complexity" evidence="1">
    <location>
        <begin position="52"/>
        <end position="70"/>
    </location>
</feature>